<proteinExistence type="predicted"/>
<sequence length="109" mass="12042">MIDMSTTKPKPPKFIGVGICVRCNTGGKRLLKGHICKDCGEKRPTGVSGVYSGGTIWGVRYQPYGPNYEHEVIRCNTEADARSFHTTLTTVNLVEAELVAARLMWTVQQ</sequence>
<protein>
    <submittedName>
        <fullName evidence="1">Uncharacterized protein</fullName>
    </submittedName>
</protein>
<evidence type="ECO:0000313" key="1">
    <source>
        <dbReference type="EMBL" id="QFG10351.1"/>
    </source>
</evidence>
<evidence type="ECO:0000313" key="2">
    <source>
        <dbReference type="Proteomes" id="UP000327317"/>
    </source>
</evidence>
<gene>
    <name evidence="1" type="primary">139</name>
    <name evidence="1" type="ORF">SEA_DYOEDAFOS_139</name>
</gene>
<reference evidence="1 2" key="1">
    <citation type="submission" date="2019-07" db="EMBL/GenBank/DDBJ databases">
        <authorList>
            <person name="Stoner T.H."/>
            <person name="Garlena R.A."/>
            <person name="Russell D.A."/>
            <person name="Pope W.H."/>
            <person name="Jacobs-Sera D."/>
            <person name="Hatfull G.F."/>
        </authorList>
    </citation>
    <scope>NUCLEOTIDE SEQUENCE [LARGE SCALE GENOMIC DNA]</scope>
</reference>
<keyword evidence="2" id="KW-1185">Reference proteome</keyword>
<dbReference type="GeneID" id="63210077"/>
<accession>A0A5J6THF6</accession>
<dbReference type="Proteomes" id="UP000327317">
    <property type="component" value="Segment"/>
</dbReference>
<name>A0A5J6THF6_9CAUD</name>
<dbReference type="KEGG" id="vg:63210077"/>
<dbReference type="EMBL" id="MN234187">
    <property type="protein sequence ID" value="QFG10351.1"/>
    <property type="molecule type" value="Genomic_DNA"/>
</dbReference>
<organism evidence="1 2">
    <name type="scientific">Mycobacterium phage DyoEdafos</name>
    <dbReference type="NCBI Taxonomy" id="2599860"/>
    <lineage>
        <taxon>Viruses</taxon>
        <taxon>Duplodnaviria</taxon>
        <taxon>Heunggongvirae</taxon>
        <taxon>Uroviricota</taxon>
        <taxon>Caudoviricetes</taxon>
        <taxon>Vilmaviridae</taxon>
        <taxon>Lclasvirinae</taxon>
        <taxon>Bromdenvirus</taxon>
        <taxon>Bromdenvirus dyoedafos</taxon>
    </lineage>
</organism>
<dbReference type="RefSeq" id="YP_010013473.1">
    <property type="nucleotide sequence ID" value="NC_053511.1"/>
</dbReference>